<dbReference type="InterPro" id="IPR029058">
    <property type="entry name" value="AB_hydrolase_fold"/>
</dbReference>
<gene>
    <name evidence="7" type="ORF">INQ42_11805</name>
</gene>
<keyword evidence="8" id="KW-1185">Reference proteome</keyword>
<keyword evidence="2" id="KW-0378">Hydrolase</keyword>
<reference evidence="7 8" key="1">
    <citation type="submission" date="2020-10" db="EMBL/GenBank/DDBJ databases">
        <title>complete genome sequencing of Lysobacter sp. H23M41.</title>
        <authorList>
            <person name="Bae J.-W."/>
            <person name="Lee S.-Y."/>
        </authorList>
    </citation>
    <scope>NUCLEOTIDE SEQUENCE [LARGE SCALE GENOMIC DNA]</scope>
    <source>
        <strain evidence="7 8">H23M41</strain>
    </source>
</reference>
<accession>A0A7S6UKB9</accession>
<dbReference type="InterPro" id="IPR002470">
    <property type="entry name" value="Peptidase_S9A"/>
</dbReference>
<keyword evidence="3" id="KW-0720">Serine protease</keyword>
<evidence type="ECO:0000256" key="1">
    <source>
        <dbReference type="ARBA" id="ARBA00022670"/>
    </source>
</evidence>
<proteinExistence type="predicted"/>
<dbReference type="EMBL" id="CP063657">
    <property type="protein sequence ID" value="QOW21891.1"/>
    <property type="molecule type" value="Genomic_DNA"/>
</dbReference>
<feature type="signal peptide" evidence="4">
    <location>
        <begin position="1"/>
        <end position="26"/>
    </location>
</feature>
<dbReference type="Gene3D" id="2.130.10.120">
    <property type="entry name" value="Prolyl oligopeptidase, N-terminal domain"/>
    <property type="match status" value="1"/>
</dbReference>
<feature type="domain" description="Peptidase S9 prolyl oligopeptidase catalytic" evidence="5">
    <location>
        <begin position="501"/>
        <end position="702"/>
    </location>
</feature>
<evidence type="ECO:0000256" key="3">
    <source>
        <dbReference type="ARBA" id="ARBA00022825"/>
    </source>
</evidence>
<keyword evidence="4" id="KW-0732">Signal</keyword>
<evidence type="ECO:0000259" key="5">
    <source>
        <dbReference type="Pfam" id="PF00326"/>
    </source>
</evidence>
<keyword evidence="1" id="KW-0645">Protease</keyword>
<dbReference type="SUPFAM" id="SSF53474">
    <property type="entry name" value="alpha/beta-Hydrolases"/>
    <property type="match status" value="1"/>
</dbReference>
<evidence type="ECO:0000313" key="7">
    <source>
        <dbReference type="EMBL" id="QOW21891.1"/>
    </source>
</evidence>
<organism evidence="7 8">
    <name type="scientific">Novilysobacter avium</name>
    <dbReference type="NCBI Taxonomy" id="2781023"/>
    <lineage>
        <taxon>Bacteria</taxon>
        <taxon>Pseudomonadati</taxon>
        <taxon>Pseudomonadota</taxon>
        <taxon>Gammaproteobacteria</taxon>
        <taxon>Lysobacterales</taxon>
        <taxon>Lysobacteraceae</taxon>
        <taxon>Novilysobacter</taxon>
    </lineage>
</organism>
<dbReference type="InterPro" id="IPR023302">
    <property type="entry name" value="Pept_S9A_N"/>
</dbReference>
<feature type="domain" description="Peptidase S9A N-terminal" evidence="6">
    <location>
        <begin position="27"/>
        <end position="419"/>
    </location>
</feature>
<dbReference type="Proteomes" id="UP000593932">
    <property type="component" value="Chromosome"/>
</dbReference>
<evidence type="ECO:0000259" key="6">
    <source>
        <dbReference type="Pfam" id="PF02897"/>
    </source>
</evidence>
<dbReference type="RefSeq" id="WP_194034444.1">
    <property type="nucleotide sequence ID" value="NZ_CP063657.1"/>
</dbReference>
<dbReference type="PANTHER" id="PTHR42881">
    <property type="entry name" value="PROLYL ENDOPEPTIDASE"/>
    <property type="match status" value="1"/>
</dbReference>
<evidence type="ECO:0000256" key="4">
    <source>
        <dbReference type="SAM" id="SignalP"/>
    </source>
</evidence>
<name>A0A7S6UKB9_9GAMM</name>
<feature type="chain" id="PRO_5046489486" evidence="4">
    <location>
        <begin position="27"/>
        <end position="704"/>
    </location>
</feature>
<protein>
    <submittedName>
        <fullName evidence="7">S9 family peptidase</fullName>
    </submittedName>
</protein>
<dbReference type="PANTHER" id="PTHR42881:SF13">
    <property type="entry name" value="PROLYL ENDOPEPTIDASE"/>
    <property type="match status" value="1"/>
</dbReference>
<dbReference type="Pfam" id="PF02897">
    <property type="entry name" value="Peptidase_S9_N"/>
    <property type="match status" value="1"/>
</dbReference>
<evidence type="ECO:0000256" key="2">
    <source>
        <dbReference type="ARBA" id="ARBA00022801"/>
    </source>
</evidence>
<dbReference type="PRINTS" id="PR00862">
    <property type="entry name" value="PROLIGOPTASE"/>
</dbReference>
<dbReference type="InterPro" id="IPR051167">
    <property type="entry name" value="Prolyl_oligopep/macrocyclase"/>
</dbReference>
<dbReference type="Pfam" id="PF00326">
    <property type="entry name" value="Peptidase_S9"/>
    <property type="match status" value="1"/>
</dbReference>
<dbReference type="Gene3D" id="3.40.50.1820">
    <property type="entry name" value="alpha/beta hydrolase"/>
    <property type="match status" value="1"/>
</dbReference>
<dbReference type="InterPro" id="IPR001375">
    <property type="entry name" value="Peptidase_S9_cat"/>
</dbReference>
<sequence>MSQLLKARRAAILVAGLAVAMGSAHAQEAPVSDPYQWLEDVEAPKALEWVKARNAAAEAELADTPAFKQLESQILAILDSDAKIPYVEKIGDYYYNFWKDAQHQRGLWRRTSLAEFRKDKPQWQTVIDLDALNKAEGENWVWHGADCLKPEYQRCLVALSRGGADADVTREFDLGAMGWVTDGFFRDEAKGGLGWIDRDSVYLFTDFGPGTMTESGYPRIVKQWQRGTPMDSATLVYEGKPDDMYIAAGRDHTPGYERDFVTRTLAFYNDELYLRGADGKLTKIDAPNSAMKSVHKDWMVLELREPYEAGGRTWPAGSLIAINFDDFMAGKRDFTNLFVPTETSSLASSTWTANHLVLNVLEDVKNRLSVLTPPKEAGGEWKRSAFVDQPKGTVSVAAVDADNNDDLWVMASDYLNPQSLSLATIGQAPEVLKTMPTFFDASNEVVEQHFATSKDGTRVPYFLVHPKGMPLDGSTPTLLYGYGGFEISLTPGYSGAVGKGWLEKGGAYAVANIRGGGEYGPRWHQAALKANRHKAYEDFAAVAKDLVARKVTSPKHLGIQGGSNGGLLTGNMLTQYPELFGAVVIQVPLLDMQRYHKLLAGASWMAEYGDPDKPEEWEFIKTFSPYHLFDADKDYPPTLFTTSTRDDRVHPGHARKMMAKMMEAGKDVRYYENIEGGHGGSANNQQAAHMSALAYTFLWNQLAD</sequence>
<dbReference type="SUPFAM" id="SSF50993">
    <property type="entry name" value="Peptidase/esterase 'gauge' domain"/>
    <property type="match status" value="1"/>
</dbReference>
<evidence type="ECO:0000313" key="8">
    <source>
        <dbReference type="Proteomes" id="UP000593932"/>
    </source>
</evidence>